<dbReference type="GO" id="GO:0042597">
    <property type="term" value="C:periplasmic space"/>
    <property type="evidence" value="ECO:0007669"/>
    <property type="project" value="UniProtKB-SubCell"/>
</dbReference>
<keyword evidence="6" id="KW-1185">Reference proteome</keyword>
<name>A0A2R8ACK8_9RHOB</name>
<dbReference type="AlphaFoldDB" id="A0A2R8ACK8"/>
<dbReference type="OrthoDB" id="7818209at2"/>
<dbReference type="Pfam" id="PF03480">
    <property type="entry name" value="DctP"/>
    <property type="match status" value="1"/>
</dbReference>
<proteinExistence type="predicted"/>
<dbReference type="InterPro" id="IPR018389">
    <property type="entry name" value="DctP_fam"/>
</dbReference>
<dbReference type="PANTHER" id="PTHR33376:SF5">
    <property type="entry name" value="EXTRACYTOPLASMIC SOLUTE RECEPTOR PROTEIN"/>
    <property type="match status" value="1"/>
</dbReference>
<dbReference type="EMBL" id="OMKW01000003">
    <property type="protein sequence ID" value="SPF29971.1"/>
    <property type="molecule type" value="Genomic_DNA"/>
</dbReference>
<evidence type="ECO:0000313" key="6">
    <source>
        <dbReference type="Proteomes" id="UP000244932"/>
    </source>
</evidence>
<dbReference type="PANTHER" id="PTHR33376">
    <property type="match status" value="1"/>
</dbReference>
<dbReference type="Proteomes" id="UP000244932">
    <property type="component" value="Unassembled WGS sequence"/>
</dbReference>
<accession>A0A2R8ACK8</accession>
<dbReference type="RefSeq" id="WP_108782701.1">
    <property type="nucleotide sequence ID" value="NZ_OMKW01000003.1"/>
</dbReference>
<dbReference type="InterPro" id="IPR038404">
    <property type="entry name" value="TRAP_DctP_sf"/>
</dbReference>
<feature type="signal peptide" evidence="4">
    <location>
        <begin position="1"/>
        <end position="27"/>
    </location>
</feature>
<comment type="subcellular location">
    <subcellularLocation>
        <location evidence="1">Periplasm</location>
    </subcellularLocation>
</comment>
<evidence type="ECO:0000256" key="4">
    <source>
        <dbReference type="SAM" id="SignalP"/>
    </source>
</evidence>
<protein>
    <submittedName>
        <fullName evidence="5">Solute-binding protein</fullName>
    </submittedName>
</protein>
<reference evidence="5 6" key="1">
    <citation type="submission" date="2018-03" db="EMBL/GenBank/DDBJ databases">
        <authorList>
            <person name="Keele B.F."/>
        </authorList>
    </citation>
    <scope>NUCLEOTIDE SEQUENCE [LARGE SCALE GENOMIC DNA]</scope>
    <source>
        <strain evidence="5 6">CeCT 8812</strain>
    </source>
</reference>
<keyword evidence="2 4" id="KW-0732">Signal</keyword>
<dbReference type="GO" id="GO:0055085">
    <property type="term" value="P:transmembrane transport"/>
    <property type="evidence" value="ECO:0007669"/>
    <property type="project" value="InterPro"/>
</dbReference>
<keyword evidence="3" id="KW-0574">Periplasm</keyword>
<sequence length="344" mass="37351">MRTICVKGVRAALFVSACLSFAVPAVAQSVEWDVSLWGQRRAFTEHVEHLARYVERATGGEFVLNLSYGELSPNRENLDGIQAGRFEMAQFCAGYHPEKNRAITALELPFLGVRTLGEELAASRALYAHEAVVAEMAGWNAHLLMPTPLPQYNLVGGGTPPQDLNWLEGRAVRATGGIARALGQFGAETLSLTATETYDALEGATLDAVAFAQHAHFSFDTISLARWWTTNLDPGSVNCPVVVNIDALDALSDAHRAALDVGVERALDHYLRNYEDLILKWSEVLEVFGITPVTFSDEELANLRAGSADLHAIWAEEVTQAGLPADELVATITAALEAHRQSVD</sequence>
<evidence type="ECO:0000256" key="2">
    <source>
        <dbReference type="ARBA" id="ARBA00022729"/>
    </source>
</evidence>
<evidence type="ECO:0000256" key="3">
    <source>
        <dbReference type="ARBA" id="ARBA00022764"/>
    </source>
</evidence>
<feature type="chain" id="PRO_5015352660" evidence="4">
    <location>
        <begin position="28"/>
        <end position="344"/>
    </location>
</feature>
<gene>
    <name evidence="5" type="ORF">POI8812_02298</name>
</gene>
<dbReference type="Gene3D" id="3.40.190.170">
    <property type="entry name" value="Bacterial extracellular solute-binding protein, family 7"/>
    <property type="match status" value="1"/>
</dbReference>
<organism evidence="5 6">
    <name type="scientific">Pontivivens insulae</name>
    <dbReference type="NCBI Taxonomy" id="1639689"/>
    <lineage>
        <taxon>Bacteria</taxon>
        <taxon>Pseudomonadati</taxon>
        <taxon>Pseudomonadota</taxon>
        <taxon>Alphaproteobacteria</taxon>
        <taxon>Rhodobacterales</taxon>
        <taxon>Paracoccaceae</taxon>
        <taxon>Pontivivens</taxon>
    </lineage>
</organism>
<evidence type="ECO:0000256" key="1">
    <source>
        <dbReference type="ARBA" id="ARBA00004418"/>
    </source>
</evidence>
<evidence type="ECO:0000313" key="5">
    <source>
        <dbReference type="EMBL" id="SPF29971.1"/>
    </source>
</evidence>